<evidence type="ECO:0000313" key="1">
    <source>
        <dbReference type="EMBL" id="GEZ93036.1"/>
    </source>
</evidence>
<feature type="non-terminal residue" evidence="1">
    <location>
        <position position="346"/>
    </location>
</feature>
<accession>A0A699IWX5</accession>
<comment type="caution">
    <text evidence="1">The sequence shown here is derived from an EMBL/GenBank/DDBJ whole genome shotgun (WGS) entry which is preliminary data.</text>
</comment>
<protein>
    <submittedName>
        <fullName evidence="1">Uncharacterized protein</fullName>
    </submittedName>
</protein>
<reference evidence="1" key="1">
    <citation type="journal article" date="2019" name="Sci. Rep.">
        <title>Draft genome of Tanacetum cinerariifolium, the natural source of mosquito coil.</title>
        <authorList>
            <person name="Yamashiro T."/>
            <person name="Shiraishi A."/>
            <person name="Satake H."/>
            <person name="Nakayama K."/>
        </authorList>
    </citation>
    <scope>NUCLEOTIDE SEQUENCE</scope>
</reference>
<gene>
    <name evidence="1" type="ORF">Tci_565009</name>
</gene>
<dbReference type="AlphaFoldDB" id="A0A699IWX5"/>
<proteinExistence type="predicted"/>
<name>A0A699IWX5_TANCI</name>
<dbReference type="EMBL" id="BKCJ010343621">
    <property type="protein sequence ID" value="GEZ93036.1"/>
    <property type="molecule type" value="Genomic_DNA"/>
</dbReference>
<organism evidence="1">
    <name type="scientific">Tanacetum cinerariifolium</name>
    <name type="common">Dalmatian daisy</name>
    <name type="synonym">Chrysanthemum cinerariifolium</name>
    <dbReference type="NCBI Taxonomy" id="118510"/>
    <lineage>
        <taxon>Eukaryota</taxon>
        <taxon>Viridiplantae</taxon>
        <taxon>Streptophyta</taxon>
        <taxon>Embryophyta</taxon>
        <taxon>Tracheophyta</taxon>
        <taxon>Spermatophyta</taxon>
        <taxon>Magnoliopsida</taxon>
        <taxon>eudicotyledons</taxon>
        <taxon>Gunneridae</taxon>
        <taxon>Pentapetalae</taxon>
        <taxon>asterids</taxon>
        <taxon>campanulids</taxon>
        <taxon>Asterales</taxon>
        <taxon>Asteraceae</taxon>
        <taxon>Asteroideae</taxon>
        <taxon>Anthemideae</taxon>
        <taxon>Anthemidinae</taxon>
        <taxon>Tanacetum</taxon>
    </lineage>
</organism>
<sequence>MAKEQAIVYAPQWRNMTVDNVTFQTNNNYLMEFWRTNVAYNPFPSIDETKQRPLREFLIKFLVLNRQRPFTLDFNTFCSSTGLDYKNEGLSVSTSFFGKKKKVKSQTMTPTLPKSQVPKALELFPQNRKKPRYSGRNVQPVNKGLPSMASNECTAKTMLCLEGPLGDKDSEGNKPPADMKPINPIIIDPSGTGVEYKMDKTQSTRLRVNLLKALNRVTETLKVVQDAVKDNPALNKKGENDTQVDTKEPLSYIEEEHVAMEDEKAEEEPTREVALIESSLKPPLTGAILEIHVPQRDRKAIASDDHPKVQTKLVPASKEVCLDPDAPILLPYEINRKIFQLTKEQI</sequence>